<dbReference type="AlphaFoldDB" id="A0A452HVG7"/>
<dbReference type="GO" id="GO:0101006">
    <property type="term" value="F:protein histidine phosphatase activity"/>
    <property type="evidence" value="ECO:0007669"/>
    <property type="project" value="TreeGrafter"/>
</dbReference>
<accession>A0A452HVG7</accession>
<feature type="active site" description="Proton acceptor" evidence="2">
    <location>
        <position position="49"/>
    </location>
</feature>
<dbReference type="Gene3D" id="3.50.20.20">
    <property type="entry name" value="Janus/Ocnus"/>
    <property type="match status" value="1"/>
</dbReference>
<comment type="similarity">
    <text evidence="1">Belongs to the janus family.</text>
</comment>
<sequence>MAAAARCLQLPTVEIDPDGTFKYILVLVLRAGGAEHQDVIRGTAAAEFHNHIFEKVTGRDCEPGTHIVALGISGPQPLFTGHSARQGLAEHGVAPGSAVLHWPSHSLGTPPLPACLLHSCSTSSWGRLGLPQGADQSLRQCKQLG</sequence>
<organism evidence="4 5">
    <name type="scientific">Gopherus agassizii</name>
    <name type="common">Agassiz's desert tortoise</name>
    <dbReference type="NCBI Taxonomy" id="38772"/>
    <lineage>
        <taxon>Eukaryota</taxon>
        <taxon>Metazoa</taxon>
        <taxon>Chordata</taxon>
        <taxon>Craniata</taxon>
        <taxon>Vertebrata</taxon>
        <taxon>Euteleostomi</taxon>
        <taxon>Archelosauria</taxon>
        <taxon>Testudinata</taxon>
        <taxon>Testudines</taxon>
        <taxon>Cryptodira</taxon>
        <taxon>Durocryptodira</taxon>
        <taxon>Testudinoidea</taxon>
        <taxon>Testudinidae</taxon>
        <taxon>Gopherus</taxon>
    </lineage>
</organism>
<evidence type="ECO:0000313" key="4">
    <source>
        <dbReference type="Ensembl" id="ENSGAGP00000019136.1"/>
    </source>
</evidence>
<evidence type="ECO:0000313" key="5">
    <source>
        <dbReference type="Proteomes" id="UP000291020"/>
    </source>
</evidence>
<reference evidence="4" key="3">
    <citation type="submission" date="2025-09" db="UniProtKB">
        <authorList>
            <consortium name="Ensembl"/>
        </authorList>
    </citation>
    <scope>IDENTIFICATION</scope>
</reference>
<dbReference type="InterPro" id="IPR038596">
    <property type="entry name" value="Janus_sf"/>
</dbReference>
<dbReference type="Ensembl" id="ENSGAGT00000021804.1">
    <property type="protein sequence ID" value="ENSGAGP00000019136.1"/>
    <property type="gene ID" value="ENSGAGG00000014140.1"/>
</dbReference>
<dbReference type="InterPro" id="IPR007702">
    <property type="entry name" value="Janus"/>
</dbReference>
<evidence type="ECO:0000256" key="1">
    <source>
        <dbReference type="ARBA" id="ARBA00010971"/>
    </source>
</evidence>
<dbReference type="Proteomes" id="UP000291020">
    <property type="component" value="Unassembled WGS sequence"/>
</dbReference>
<proteinExistence type="inferred from homology"/>
<protein>
    <submittedName>
        <fullName evidence="4">Uncharacterized protein</fullName>
    </submittedName>
</protein>
<reference evidence="4" key="2">
    <citation type="submission" date="2025-08" db="UniProtKB">
        <authorList>
            <consortium name="Ensembl"/>
        </authorList>
    </citation>
    <scope>IDENTIFICATION</scope>
</reference>
<feature type="binding site" evidence="3">
    <location>
        <position position="22"/>
    </location>
    <ligand>
        <name>substrate</name>
    </ligand>
</feature>
<evidence type="ECO:0000256" key="2">
    <source>
        <dbReference type="PIRSR" id="PIRSR607702-1"/>
    </source>
</evidence>
<reference evidence="5" key="1">
    <citation type="journal article" date="2017" name="PLoS ONE">
        <title>The Agassiz's desert tortoise genome provides a resource for the conservation of a threatened species.</title>
        <authorList>
            <person name="Tollis M."/>
            <person name="DeNardo D.F."/>
            <person name="Cornelius J.A."/>
            <person name="Dolby G.A."/>
            <person name="Edwards T."/>
            <person name="Henen B.T."/>
            <person name="Karl A.E."/>
            <person name="Murphy R.W."/>
            <person name="Kusumi K."/>
        </authorList>
    </citation>
    <scope>NUCLEOTIDE SEQUENCE [LARGE SCALE GENOMIC DNA]</scope>
</reference>
<dbReference type="STRING" id="38772.ENSGAGP00000019136"/>
<evidence type="ECO:0000256" key="3">
    <source>
        <dbReference type="PIRSR" id="PIRSR607702-2"/>
    </source>
</evidence>
<keyword evidence="5" id="KW-1185">Reference proteome</keyword>
<dbReference type="GO" id="GO:0005829">
    <property type="term" value="C:cytosol"/>
    <property type="evidence" value="ECO:0007669"/>
    <property type="project" value="TreeGrafter"/>
</dbReference>
<name>A0A452HVG7_9SAUR</name>
<dbReference type="Pfam" id="PF05005">
    <property type="entry name" value="Ocnus"/>
    <property type="match status" value="1"/>
</dbReference>
<dbReference type="PANTHER" id="PTHR12258">
    <property type="entry name" value="JANUS-A/JANUS-B"/>
    <property type="match status" value="1"/>
</dbReference>
<dbReference type="SUPFAM" id="SSF143724">
    <property type="entry name" value="PHP14-like"/>
    <property type="match status" value="1"/>
</dbReference>
<dbReference type="PANTHER" id="PTHR12258:SF11">
    <property type="entry name" value="14 KDA PHOSPHOHISTIDINE PHOSPHATASE"/>
    <property type="match status" value="1"/>
</dbReference>